<dbReference type="EMBL" id="BAAACF010000001">
    <property type="protein sequence ID" value="GAA0716705.1"/>
    <property type="molecule type" value="Genomic_DNA"/>
</dbReference>
<name>A0ABN1IL90_9CLOT</name>
<comment type="cofactor">
    <cofactor evidence="1">
        <name>Zn(2+)</name>
        <dbReference type="ChEBI" id="CHEBI:29105"/>
    </cofactor>
</comment>
<dbReference type="RefSeq" id="WP_343765420.1">
    <property type="nucleotide sequence ID" value="NZ_BAAACF010000001.1"/>
</dbReference>
<dbReference type="SUPFAM" id="SSF51556">
    <property type="entry name" value="Metallo-dependent hydrolases"/>
    <property type="match status" value="1"/>
</dbReference>
<evidence type="ECO:0000313" key="7">
    <source>
        <dbReference type="Proteomes" id="UP001500339"/>
    </source>
</evidence>
<keyword evidence="7" id="KW-1185">Reference proteome</keyword>
<keyword evidence="4" id="KW-0862">Zinc</keyword>
<gene>
    <name evidence="6" type="ORF">GCM10008905_01530</name>
</gene>
<dbReference type="InterPro" id="IPR011059">
    <property type="entry name" value="Metal-dep_hydrolase_composite"/>
</dbReference>
<reference evidence="6 7" key="1">
    <citation type="journal article" date="2019" name="Int. J. Syst. Evol. Microbiol.">
        <title>The Global Catalogue of Microorganisms (GCM) 10K type strain sequencing project: providing services to taxonomists for standard genome sequencing and annotation.</title>
        <authorList>
            <consortium name="The Broad Institute Genomics Platform"/>
            <consortium name="The Broad Institute Genome Sequencing Center for Infectious Disease"/>
            <person name="Wu L."/>
            <person name="Ma J."/>
        </authorList>
    </citation>
    <scope>NUCLEOTIDE SEQUENCE [LARGE SCALE GENOMIC DNA]</scope>
    <source>
        <strain evidence="6 7">JCM 1405</strain>
    </source>
</reference>
<dbReference type="InterPro" id="IPR051607">
    <property type="entry name" value="Metallo-dep_hydrolases"/>
</dbReference>
<keyword evidence="2" id="KW-0479">Metal-binding</keyword>
<dbReference type="InterPro" id="IPR032466">
    <property type="entry name" value="Metal_Hydrolase"/>
</dbReference>
<dbReference type="SUPFAM" id="SSF51338">
    <property type="entry name" value="Composite domain of metallo-dependent hydrolases"/>
    <property type="match status" value="2"/>
</dbReference>
<feature type="domain" description="Amidohydrolase-related" evidence="5">
    <location>
        <begin position="58"/>
        <end position="414"/>
    </location>
</feature>
<dbReference type="Pfam" id="PF01979">
    <property type="entry name" value="Amidohydro_1"/>
    <property type="match status" value="1"/>
</dbReference>
<keyword evidence="3" id="KW-0378">Hydrolase</keyword>
<organism evidence="6 7">
    <name type="scientific">Clostridium malenominatum</name>
    <dbReference type="NCBI Taxonomy" id="1539"/>
    <lineage>
        <taxon>Bacteria</taxon>
        <taxon>Bacillati</taxon>
        <taxon>Bacillota</taxon>
        <taxon>Clostridia</taxon>
        <taxon>Eubacteriales</taxon>
        <taxon>Clostridiaceae</taxon>
        <taxon>Clostridium</taxon>
    </lineage>
</organism>
<accession>A0ABN1IL90</accession>
<evidence type="ECO:0000259" key="5">
    <source>
        <dbReference type="Pfam" id="PF01979"/>
    </source>
</evidence>
<dbReference type="Gene3D" id="3.20.20.140">
    <property type="entry name" value="Metal-dependent hydrolases"/>
    <property type="match status" value="1"/>
</dbReference>
<dbReference type="Gene3D" id="2.30.40.10">
    <property type="entry name" value="Urease, subunit C, domain 1"/>
    <property type="match status" value="1"/>
</dbReference>
<proteinExistence type="predicted"/>
<evidence type="ECO:0000313" key="6">
    <source>
        <dbReference type="EMBL" id="GAA0716705.1"/>
    </source>
</evidence>
<evidence type="ECO:0000256" key="3">
    <source>
        <dbReference type="ARBA" id="ARBA00022801"/>
    </source>
</evidence>
<evidence type="ECO:0000256" key="4">
    <source>
        <dbReference type="ARBA" id="ARBA00022833"/>
    </source>
</evidence>
<evidence type="ECO:0000256" key="2">
    <source>
        <dbReference type="ARBA" id="ARBA00022723"/>
    </source>
</evidence>
<dbReference type="PANTHER" id="PTHR11271:SF6">
    <property type="entry name" value="GUANINE DEAMINASE"/>
    <property type="match status" value="1"/>
</dbReference>
<sequence length="419" mass="47689">MTIKILKGNIIHAPSSDKLSVHKDSFLVSNDGKIEGVYQEIPEKYKDIDISDKGNSLIIPSFCDMHLHASQFYQRGIGMDRPLLDWLETYTFPNEARFSDSEYARRVYEEFIEEIIRHGTLSCAIFATVHYEATHILLELLEKKGINAFVGKLNMDNNCPDYIREDTMQSYLDTERFIVEHKDYQTAKPIITPRFSPSCTEDLHQKLGLLADKYNTPVQSHLCESIPEIEWVKQLFPSYKNYGEVYAKNRLLGNVPTLMAHCIELNDDEIELMKNENCIAVHCPDSNINVSSGIMPAEYLMRNNIKVALGSDIGGGHSVALYRTMASAIQTSKARKYAYNDSGHLTVAQVLYMATTVGGSFFGRLGNFNEGYDFTALVIDDSNICGFEMEPEERLERFLYIGDDRNIKERYIKGVYIAI</sequence>
<dbReference type="InterPro" id="IPR006680">
    <property type="entry name" value="Amidohydro-rel"/>
</dbReference>
<protein>
    <submittedName>
        <fullName evidence="6">Amidohydrolase family protein</fullName>
    </submittedName>
</protein>
<dbReference type="Proteomes" id="UP001500339">
    <property type="component" value="Unassembled WGS sequence"/>
</dbReference>
<evidence type="ECO:0000256" key="1">
    <source>
        <dbReference type="ARBA" id="ARBA00001947"/>
    </source>
</evidence>
<dbReference type="PANTHER" id="PTHR11271">
    <property type="entry name" value="GUANINE DEAMINASE"/>
    <property type="match status" value="1"/>
</dbReference>
<comment type="caution">
    <text evidence="6">The sequence shown here is derived from an EMBL/GenBank/DDBJ whole genome shotgun (WGS) entry which is preliminary data.</text>
</comment>